<proteinExistence type="predicted"/>
<dbReference type="AlphaFoldDB" id="A0AA35S6X6"/>
<dbReference type="Proteomes" id="UP001174909">
    <property type="component" value="Unassembled WGS sequence"/>
</dbReference>
<keyword evidence="1" id="KW-1133">Transmembrane helix</keyword>
<keyword evidence="1" id="KW-0472">Membrane</keyword>
<keyword evidence="1" id="KW-0812">Transmembrane</keyword>
<gene>
    <name evidence="2" type="ORF">GBAR_LOCUS14140</name>
</gene>
<protein>
    <submittedName>
        <fullName evidence="2">Uncharacterized protein</fullName>
    </submittedName>
</protein>
<accession>A0AA35S6X6</accession>
<name>A0AA35S6X6_GEOBA</name>
<dbReference type="EMBL" id="CASHTH010002070">
    <property type="protein sequence ID" value="CAI8024329.1"/>
    <property type="molecule type" value="Genomic_DNA"/>
</dbReference>
<keyword evidence="3" id="KW-1185">Reference proteome</keyword>
<feature type="transmembrane region" description="Helical" evidence="1">
    <location>
        <begin position="252"/>
        <end position="285"/>
    </location>
</feature>
<evidence type="ECO:0000313" key="3">
    <source>
        <dbReference type="Proteomes" id="UP001174909"/>
    </source>
</evidence>
<sequence length="311" mass="33573">MLLSPSLGYDAHDRTLVDGATGSNVVQAVIAKVDASPIAFGDDHRLLRRLAFVETSDGANSSYSSGGLWGIQQSHLDTVSSSPQLEELRIAIRAAFGIDWGTVTINDLGKPFFAGLVARLYLFYLEISGTAVIPLAGDIVGQARFWLTYYHSDVGGVSDTEIYFVEQVDILEEREADILSQILNINYHPWQRRPTVVPSTAPPVVELTDKVVYLSVVGVAKENNFVLNGSVGDIYPKPPAVTISTPTSDEHVVMIAVLAGGGGVLLLVFLLLTLACSLCCCCCVCRRSKSTSVDQYDLLSRDSTSEWAGVE</sequence>
<organism evidence="2 3">
    <name type="scientific">Geodia barretti</name>
    <name type="common">Barrett's horny sponge</name>
    <dbReference type="NCBI Taxonomy" id="519541"/>
    <lineage>
        <taxon>Eukaryota</taxon>
        <taxon>Metazoa</taxon>
        <taxon>Porifera</taxon>
        <taxon>Demospongiae</taxon>
        <taxon>Heteroscleromorpha</taxon>
        <taxon>Tetractinellida</taxon>
        <taxon>Astrophorina</taxon>
        <taxon>Geodiidae</taxon>
        <taxon>Geodia</taxon>
    </lineage>
</organism>
<evidence type="ECO:0000313" key="2">
    <source>
        <dbReference type="EMBL" id="CAI8024329.1"/>
    </source>
</evidence>
<reference evidence="2" key="1">
    <citation type="submission" date="2023-03" db="EMBL/GenBank/DDBJ databases">
        <authorList>
            <person name="Steffen K."/>
            <person name="Cardenas P."/>
        </authorList>
    </citation>
    <scope>NUCLEOTIDE SEQUENCE</scope>
</reference>
<evidence type="ECO:0000256" key="1">
    <source>
        <dbReference type="SAM" id="Phobius"/>
    </source>
</evidence>
<comment type="caution">
    <text evidence="2">The sequence shown here is derived from an EMBL/GenBank/DDBJ whole genome shotgun (WGS) entry which is preliminary data.</text>
</comment>